<evidence type="ECO:0000256" key="1">
    <source>
        <dbReference type="SAM" id="MobiDB-lite"/>
    </source>
</evidence>
<dbReference type="AlphaFoldDB" id="A0AAP0X072"/>
<reference evidence="2 3" key="1">
    <citation type="journal article" date="2024" name="Plant J.">
        <title>Genome sequences and population genomics reveal climatic adaptation and genomic divergence between two closely related sweetgum species.</title>
        <authorList>
            <person name="Xu W.Q."/>
            <person name="Ren C.Q."/>
            <person name="Zhang X.Y."/>
            <person name="Comes H.P."/>
            <person name="Liu X.H."/>
            <person name="Li Y.G."/>
            <person name="Kettle C.J."/>
            <person name="Jalonen R."/>
            <person name="Gaisberger H."/>
            <person name="Ma Y.Z."/>
            <person name="Qiu Y.X."/>
        </authorList>
    </citation>
    <scope>NUCLEOTIDE SEQUENCE [LARGE SCALE GENOMIC DNA]</scope>
    <source>
        <strain evidence="2">Hangzhou</strain>
    </source>
</reference>
<evidence type="ECO:0000313" key="2">
    <source>
        <dbReference type="EMBL" id="KAK9287589.1"/>
    </source>
</evidence>
<proteinExistence type="predicted"/>
<organism evidence="2 3">
    <name type="scientific">Liquidambar formosana</name>
    <name type="common">Formosan gum</name>
    <dbReference type="NCBI Taxonomy" id="63359"/>
    <lineage>
        <taxon>Eukaryota</taxon>
        <taxon>Viridiplantae</taxon>
        <taxon>Streptophyta</taxon>
        <taxon>Embryophyta</taxon>
        <taxon>Tracheophyta</taxon>
        <taxon>Spermatophyta</taxon>
        <taxon>Magnoliopsida</taxon>
        <taxon>eudicotyledons</taxon>
        <taxon>Gunneridae</taxon>
        <taxon>Pentapetalae</taxon>
        <taxon>Saxifragales</taxon>
        <taxon>Altingiaceae</taxon>
        <taxon>Liquidambar</taxon>
    </lineage>
</organism>
<sequence length="406" mass="44598">MPQMQSRDINFGSCPAKNAFAPSMKSSTEVPSSSFEFYVRSEEGINLYVDLNSSPSEWTTRLKEGVCISQNVQNKNSHCLHQELGHFGDINKQTNHSFLWNTDSSHGINDGHVQTRPSPSSIMIENGHVGFDRPDGGDESLRSLAIKPCSISADMLGHSEEDHTLLFSSRPSSEVQDPMISGTESYPRVEGTLTLDSDVSDTPQIKSACDSAVILTFDGVKSFDTLDHQNSKVSNSIFEKSSLQMTCSLAIPSMVYPGCSASGSLKMQLSEVTSPHKDILSPTCENGGFLDLDDPMNNVERENGGLANSSKLSDGTHGNNPPTSAEEWERSDHIDRKENSECSQFNSTEKICLRSDDSESSEGLQKKRQHNDDENSNSCGKPDAKRSMKNHTGEVHPRRSMRLVSK</sequence>
<feature type="compositionally biased region" description="Polar residues" evidence="1">
    <location>
        <begin position="306"/>
        <end position="323"/>
    </location>
</feature>
<dbReference type="PANTHER" id="PTHR36376:SF1">
    <property type="entry name" value="OS09G0514700 PROTEIN"/>
    <property type="match status" value="1"/>
</dbReference>
<feature type="compositionally biased region" description="Basic and acidic residues" evidence="1">
    <location>
        <begin position="382"/>
        <end position="397"/>
    </location>
</feature>
<evidence type="ECO:0000313" key="3">
    <source>
        <dbReference type="Proteomes" id="UP001415857"/>
    </source>
</evidence>
<protein>
    <submittedName>
        <fullName evidence="2">Uncharacterized protein</fullName>
    </submittedName>
</protein>
<feature type="compositionally biased region" description="Basic and acidic residues" evidence="1">
    <location>
        <begin position="327"/>
        <end position="340"/>
    </location>
</feature>
<dbReference type="PANTHER" id="PTHR36376">
    <property type="entry name" value="OS09G0514700 PROTEIN"/>
    <property type="match status" value="1"/>
</dbReference>
<accession>A0AAP0X072</accession>
<name>A0AAP0X072_LIQFO</name>
<comment type="caution">
    <text evidence="2">The sequence shown here is derived from an EMBL/GenBank/DDBJ whole genome shotgun (WGS) entry which is preliminary data.</text>
</comment>
<dbReference type="Proteomes" id="UP001415857">
    <property type="component" value="Unassembled WGS sequence"/>
</dbReference>
<gene>
    <name evidence="2" type="ORF">L1049_016024</name>
</gene>
<dbReference type="EMBL" id="JBBPBK010000003">
    <property type="protein sequence ID" value="KAK9287589.1"/>
    <property type="molecule type" value="Genomic_DNA"/>
</dbReference>
<keyword evidence="3" id="KW-1185">Reference proteome</keyword>
<feature type="region of interest" description="Disordered" evidence="1">
    <location>
        <begin position="291"/>
        <end position="406"/>
    </location>
</feature>